<protein>
    <submittedName>
        <fullName evidence="2">Competence protein</fullName>
    </submittedName>
</protein>
<dbReference type="GO" id="GO:0015627">
    <property type="term" value="C:type II protein secretion system complex"/>
    <property type="evidence" value="ECO:0007669"/>
    <property type="project" value="TreeGrafter"/>
</dbReference>
<gene>
    <name evidence="2" type="ORF">RN92_02870</name>
</gene>
<dbReference type="Pfam" id="PF12836">
    <property type="entry name" value="HHH_3"/>
    <property type="match status" value="1"/>
</dbReference>
<dbReference type="RefSeq" id="WP_029495314.1">
    <property type="nucleotide sequence ID" value="NZ_ATKH01000088.1"/>
</dbReference>
<sequence length="176" mass="20580">MKKIMLLLGIFSLFSLNIYSAPDLSNNDYKIIMSSQNMKDEKEELMDINKVSEQDMLARKVSKSYVSKIIEYREITGGFDKLEDMKRIKGIGDATYQKLSKVFKVGSEPNKKMLNINSADDITLKYYGFSKKEIKRIQKYLDKNDRITDNIEFKKIVNKKTYERLKDLINYDGGKR</sequence>
<dbReference type="AlphaFoldDB" id="A0AAC8WIZ5"/>
<name>A0AAC8WIZ5_9FUSO</name>
<dbReference type="EMBL" id="CP013336">
    <property type="protein sequence ID" value="ALQ34904.1"/>
    <property type="molecule type" value="Genomic_DNA"/>
</dbReference>
<proteinExistence type="predicted"/>
<dbReference type="InterPro" id="IPR051675">
    <property type="entry name" value="Endo/Exo/Phosphatase_dom_1"/>
</dbReference>
<dbReference type="InterPro" id="IPR010994">
    <property type="entry name" value="RuvA_2-like"/>
</dbReference>
<feature type="chain" id="PRO_5042183117" evidence="1">
    <location>
        <begin position="22"/>
        <end position="176"/>
    </location>
</feature>
<dbReference type="Gene3D" id="1.10.150.280">
    <property type="entry name" value="AF1531-like domain"/>
    <property type="match status" value="1"/>
</dbReference>
<dbReference type="PANTHER" id="PTHR21180">
    <property type="entry name" value="ENDONUCLEASE/EXONUCLEASE/PHOSPHATASE FAMILY DOMAIN-CONTAINING PROTEIN 1"/>
    <property type="match status" value="1"/>
</dbReference>
<accession>A0AAC8WIZ5</accession>
<dbReference type="Proteomes" id="UP000068516">
    <property type="component" value="Chromosome"/>
</dbReference>
<dbReference type="GeneID" id="60658531"/>
<feature type="signal peptide" evidence="1">
    <location>
        <begin position="1"/>
        <end position="21"/>
    </location>
</feature>
<keyword evidence="1" id="KW-0732">Signal</keyword>
<evidence type="ECO:0000313" key="2">
    <source>
        <dbReference type="EMBL" id="ALQ34904.1"/>
    </source>
</evidence>
<dbReference type="GO" id="GO:0015628">
    <property type="term" value="P:protein secretion by the type II secretion system"/>
    <property type="evidence" value="ECO:0007669"/>
    <property type="project" value="TreeGrafter"/>
</dbReference>
<organism evidence="2 3">
    <name type="scientific">Fusobacterium hwasookii ChDC F206</name>
    <dbReference type="NCBI Taxonomy" id="1307443"/>
    <lineage>
        <taxon>Bacteria</taxon>
        <taxon>Fusobacteriati</taxon>
        <taxon>Fusobacteriota</taxon>
        <taxon>Fusobacteriia</taxon>
        <taxon>Fusobacteriales</taxon>
        <taxon>Fusobacteriaceae</taxon>
        <taxon>Fusobacterium</taxon>
    </lineage>
</organism>
<evidence type="ECO:0000313" key="3">
    <source>
        <dbReference type="Proteomes" id="UP000068516"/>
    </source>
</evidence>
<reference evidence="2 3" key="1">
    <citation type="submission" date="2015-11" db="EMBL/GenBank/DDBJ databases">
        <authorList>
            <person name="Kook J.-K."/>
            <person name="Park S.-N."/>
            <person name="Lim Y.K."/>
            <person name="Jo E."/>
        </authorList>
    </citation>
    <scope>NUCLEOTIDE SEQUENCE [LARGE SCALE GENOMIC DNA]</scope>
    <source>
        <strain evidence="2 3">ChDC F206</strain>
    </source>
</reference>
<dbReference type="SUPFAM" id="SSF47781">
    <property type="entry name" value="RuvA domain 2-like"/>
    <property type="match status" value="2"/>
</dbReference>
<evidence type="ECO:0000256" key="1">
    <source>
        <dbReference type="SAM" id="SignalP"/>
    </source>
</evidence>
<dbReference type="PANTHER" id="PTHR21180:SF32">
    <property type="entry name" value="ENDONUCLEASE_EXONUCLEASE_PHOSPHATASE FAMILY DOMAIN-CONTAINING PROTEIN 1"/>
    <property type="match status" value="1"/>
</dbReference>